<accession>A0AA86Q955</accession>
<evidence type="ECO:0000313" key="1">
    <source>
        <dbReference type="EMBL" id="CAI9954615.1"/>
    </source>
</evidence>
<gene>
    <name evidence="2" type="ORF">HINF_LOCUS29367</name>
    <name evidence="1" type="ORF">HINF_LOCUS42260</name>
</gene>
<evidence type="ECO:0000313" key="3">
    <source>
        <dbReference type="Proteomes" id="UP001642409"/>
    </source>
</evidence>
<comment type="caution">
    <text evidence="1">The sequence shown here is derived from an EMBL/GenBank/DDBJ whole genome shotgun (WGS) entry which is preliminary data.</text>
</comment>
<reference evidence="2 3" key="2">
    <citation type="submission" date="2024-07" db="EMBL/GenBank/DDBJ databases">
        <authorList>
            <person name="Akdeniz Z."/>
        </authorList>
    </citation>
    <scope>NUCLEOTIDE SEQUENCE [LARGE SCALE GENOMIC DNA]</scope>
</reference>
<keyword evidence="3" id="KW-1185">Reference proteome</keyword>
<sequence>MCLFQHLKHVKGIHFTVFSTSRSRSPSKLSHAISNNKQDHANIEVSRVHASKYDNICASWPSHLLQPQNIVPQRFLIIKLTLIQEIETHHLKLPSLQTLKLARPAHLVKLERKPNILARKLLYINNRPLQCYKMNHFKE</sequence>
<evidence type="ECO:0000313" key="2">
    <source>
        <dbReference type="EMBL" id="CAL6023916.1"/>
    </source>
</evidence>
<dbReference type="AlphaFoldDB" id="A0AA86Q955"/>
<protein>
    <submittedName>
        <fullName evidence="2">Hypothetical_protein</fullName>
    </submittedName>
</protein>
<proteinExistence type="predicted"/>
<reference evidence="1" key="1">
    <citation type="submission" date="2023-06" db="EMBL/GenBank/DDBJ databases">
        <authorList>
            <person name="Kurt Z."/>
        </authorList>
    </citation>
    <scope>NUCLEOTIDE SEQUENCE</scope>
</reference>
<organism evidence="1">
    <name type="scientific">Hexamita inflata</name>
    <dbReference type="NCBI Taxonomy" id="28002"/>
    <lineage>
        <taxon>Eukaryota</taxon>
        <taxon>Metamonada</taxon>
        <taxon>Diplomonadida</taxon>
        <taxon>Hexamitidae</taxon>
        <taxon>Hexamitinae</taxon>
        <taxon>Hexamita</taxon>
    </lineage>
</organism>
<dbReference type="EMBL" id="CAXDID020000094">
    <property type="protein sequence ID" value="CAL6023916.1"/>
    <property type="molecule type" value="Genomic_DNA"/>
</dbReference>
<dbReference type="EMBL" id="CATOUU010000849">
    <property type="protein sequence ID" value="CAI9954615.1"/>
    <property type="molecule type" value="Genomic_DNA"/>
</dbReference>
<dbReference type="Proteomes" id="UP001642409">
    <property type="component" value="Unassembled WGS sequence"/>
</dbReference>
<name>A0AA86Q955_9EUKA</name>